<comment type="similarity">
    <text evidence="1">Belongs to the ice-binding protein family.</text>
</comment>
<dbReference type="RefSeq" id="WP_121923832.1">
    <property type="nucleotide sequence ID" value="NZ_CBCSGA010000019.1"/>
</dbReference>
<evidence type="ECO:0000313" key="4">
    <source>
        <dbReference type="Proteomes" id="UP000280368"/>
    </source>
</evidence>
<proteinExistence type="inferred from homology"/>
<evidence type="ECO:0000256" key="2">
    <source>
        <dbReference type="ARBA" id="ARBA00022729"/>
    </source>
</evidence>
<dbReference type="InterPro" id="IPR021884">
    <property type="entry name" value="Ice-bd_prot"/>
</dbReference>
<sequence length="458" mass="47896">MNSTLHKFIKWDFPLEKKIFHKELKSFMLILSLMFISMVNAQSVGISTELITPDPSAILELRTSSKGMLIPRMKIVERNAIELPANGLMIYNISDNQFNFYNGNNWVVLASNNSNSAYISVDAVAKISTSSTSDVVISDMSKTAAESGPYLALFNGQVEIPSAVYTTGFSTAAATSDVSSIYNSITGLTVTNTSHPLVFGSGEVLSPGVYNIEGAVSIAGILTLDGGGDPNALFVIRGNAAFNTGAGTTVKLINGASSENVYWIAEAAIGLGASTVIQGTIFSNTAAIAVGATSTITGRLLTNGGAISFGPGTLSLPSKASTIDFKSVKSFIMFTGSGGIANTGSSTFIGDIGTNLGAITGFETATISGTIFQAGSTTVVTPINHIATFSLYKNGVLIPNSSRTRAHLTNPSDISLQGFTSVLQGDVIDVRWKIDAQSSDSSEVSVMNRILTLVKIGN</sequence>
<keyword evidence="2" id="KW-0732">Signal</keyword>
<comment type="caution">
    <text evidence="3">The sequence shown here is derived from an EMBL/GenBank/DDBJ whole genome shotgun (WGS) entry which is preliminary data.</text>
</comment>
<evidence type="ECO:0000313" key="3">
    <source>
        <dbReference type="EMBL" id="RMA77682.1"/>
    </source>
</evidence>
<gene>
    <name evidence="3" type="ORF">BC961_0023</name>
</gene>
<dbReference type="Proteomes" id="UP000280368">
    <property type="component" value="Unassembled WGS sequence"/>
</dbReference>
<accession>A0A3M0AER3</accession>
<evidence type="ECO:0000256" key="1">
    <source>
        <dbReference type="ARBA" id="ARBA00005445"/>
    </source>
</evidence>
<dbReference type="Pfam" id="PF11999">
    <property type="entry name" value="Ice_binding"/>
    <property type="match status" value="1"/>
</dbReference>
<dbReference type="EMBL" id="REFH01000007">
    <property type="protein sequence ID" value="RMA77682.1"/>
    <property type="molecule type" value="Genomic_DNA"/>
</dbReference>
<protein>
    <submittedName>
        <fullName evidence="3">Uncharacterized protein DUF3494</fullName>
    </submittedName>
</protein>
<organism evidence="3 4">
    <name type="scientific">Flavobacterium weaverense</name>
    <dbReference type="NCBI Taxonomy" id="271156"/>
    <lineage>
        <taxon>Bacteria</taxon>
        <taxon>Pseudomonadati</taxon>
        <taxon>Bacteroidota</taxon>
        <taxon>Flavobacteriia</taxon>
        <taxon>Flavobacteriales</taxon>
        <taxon>Flavobacteriaceae</taxon>
        <taxon>Flavobacterium</taxon>
    </lineage>
</organism>
<dbReference type="AlphaFoldDB" id="A0A3M0AER3"/>
<name>A0A3M0AER3_9FLAO</name>
<keyword evidence="4" id="KW-1185">Reference proteome</keyword>
<reference evidence="3 4" key="1">
    <citation type="submission" date="2018-10" db="EMBL/GenBank/DDBJ databases">
        <title>Genomic Encyclopedia of Archaeal and Bacterial Type Strains, Phase II (KMG-II): from individual species to whole genera.</title>
        <authorList>
            <person name="Goeker M."/>
        </authorList>
    </citation>
    <scope>NUCLEOTIDE SEQUENCE [LARGE SCALE GENOMIC DNA]</scope>
    <source>
        <strain evidence="3 4">DSM 19727</strain>
    </source>
</reference>
<dbReference type="OrthoDB" id="2082707at2"/>